<keyword evidence="7" id="KW-0812">Transmembrane</keyword>
<dbReference type="GO" id="GO:0005737">
    <property type="term" value="C:cytoplasm"/>
    <property type="evidence" value="ECO:0007669"/>
    <property type="project" value="UniProtKB-SubCell"/>
</dbReference>
<dbReference type="Gene3D" id="2.60.120.200">
    <property type="match status" value="1"/>
</dbReference>
<proteinExistence type="predicted"/>
<feature type="domain" description="HYDIN/VesB/CFA65-like Ig-like" evidence="10">
    <location>
        <begin position="618"/>
        <end position="718"/>
    </location>
</feature>
<dbReference type="PANTHER" id="PTHR23053:SF0">
    <property type="entry name" value="HYDROCEPHALUS-INDUCING PROTEIN HOMOLOG"/>
    <property type="match status" value="1"/>
</dbReference>
<evidence type="ECO:0000259" key="10">
    <source>
        <dbReference type="Pfam" id="PF22544"/>
    </source>
</evidence>
<evidence type="ECO:0000313" key="12">
    <source>
        <dbReference type="Proteomes" id="UP001059380"/>
    </source>
</evidence>
<keyword evidence="4" id="KW-0969">Cilium</keyword>
<reference evidence="11" key="1">
    <citation type="submission" date="2021-04" db="EMBL/GenBank/DDBJ databases">
        <title>Phylogenetic analysis of Acidobacteriaceae.</title>
        <authorList>
            <person name="Qiu L."/>
            <person name="Zhang Q."/>
        </authorList>
    </citation>
    <scope>NUCLEOTIDE SEQUENCE</scope>
    <source>
        <strain evidence="11">DSM 25168</strain>
    </source>
</reference>
<keyword evidence="7" id="KW-1133">Transmembrane helix</keyword>
<dbReference type="InterPro" id="IPR053879">
    <property type="entry name" value="HYDIN_VesB_CFA65-like_Ig"/>
</dbReference>
<accession>A0A9J7BVN5</accession>
<name>A0A9J7BVN5_9BACT</name>
<gene>
    <name evidence="11" type="ORF">MOP44_07880</name>
</gene>
<dbReference type="Gene3D" id="2.60.40.10">
    <property type="entry name" value="Immunoglobulins"/>
    <property type="match status" value="6"/>
</dbReference>
<keyword evidence="7" id="KW-0472">Membrane</keyword>
<feature type="transmembrane region" description="Helical" evidence="7">
    <location>
        <begin position="26"/>
        <end position="47"/>
    </location>
</feature>
<evidence type="ECO:0000256" key="7">
    <source>
        <dbReference type="SAM" id="Phobius"/>
    </source>
</evidence>
<dbReference type="InterPro" id="IPR033305">
    <property type="entry name" value="Hydin-like"/>
</dbReference>
<dbReference type="Pfam" id="PF20254">
    <property type="entry name" value="DMFA2_C"/>
    <property type="match status" value="1"/>
</dbReference>
<dbReference type="Pfam" id="PF22544">
    <property type="entry name" value="HYDIN_VesB_CFA65-like_Ig"/>
    <property type="match status" value="3"/>
</dbReference>
<feature type="domain" description="N,N-dimethylformamidase beta subunit-like C-terminal" evidence="9">
    <location>
        <begin position="104"/>
        <end position="482"/>
    </location>
</feature>
<evidence type="ECO:0000256" key="3">
    <source>
        <dbReference type="ARBA" id="ARBA00022490"/>
    </source>
</evidence>
<evidence type="ECO:0000313" key="11">
    <source>
        <dbReference type="EMBL" id="UWZ85850.1"/>
    </source>
</evidence>
<evidence type="ECO:0000259" key="8">
    <source>
        <dbReference type="Pfam" id="PF15780"/>
    </source>
</evidence>
<dbReference type="InterPro" id="IPR013783">
    <property type="entry name" value="Ig-like_fold"/>
</dbReference>
<dbReference type="EMBL" id="CP093313">
    <property type="protein sequence ID" value="UWZ85850.1"/>
    <property type="molecule type" value="Genomic_DNA"/>
</dbReference>
<keyword evidence="12" id="KW-1185">Reference proteome</keyword>
<feature type="region of interest" description="Disordered" evidence="6">
    <location>
        <begin position="1226"/>
        <end position="1247"/>
    </location>
</feature>
<dbReference type="InterPro" id="IPR031549">
    <property type="entry name" value="ASH"/>
</dbReference>
<comment type="subcellular location">
    <subcellularLocation>
        <location evidence="1">Cell projection</location>
        <location evidence="1">Cilium</location>
    </subcellularLocation>
    <subcellularLocation>
        <location evidence="2">Cytoplasm</location>
    </subcellularLocation>
</comment>
<sequence length="1459" mass="149162">MTTFSVSPRGSLQQARLQLMHPIHAFTLRILITCFLGLMSAPALLFADTPNPIQQENSLPGTSGWANFTASSQQDLLSGFGSKISANHGDSIAFYVTTTDPSFTIDIYRTGYYQGIGARLVQSLGSFTGVHQAISAPDPVTGMISCSNWTAATTVQIPASWVTGVYLAKLTSSSGNSSFIFFVVRNDGGTEDVLYQTSVTTYQAYNLWGGTSLYGNTTDKSVYPYPHATKVSFDRPFIPGDSNGAGQYLDYEYAFVYWMESQGYNISYSTDVDTDQGTAPITNHKAFLSVGHDEYWSRAMRTNVQNAINSGVSAGFFGANTMFWQIRFEPNASGVPNRVQVGYKDFATSPSSPGPDPEWGFDNSLVTTQWRDATINEPENGIVGIMSESAASADYVVQNSSNWVYANSGLVDGSTVPGLVGYEYDRIYNNGFTPPGLVVLSTSPLTNSSGASSYANSSIYTAPSGAKVFASGTIVWSLGLANVMSNTRANAGIQQTTANLLNNFILGVPVATLSPSSANFNGITVGVTSSPQTIMLTNAGTGTLNINSIGLSGANPGDFAETNNCPATLTVNQSCAINVTFTPTAVGPRSATLAITDNAANSPQSVALSGTGQAAAAPIVSFNPTSLTFGSQNVGTSSTAQSITLSNVGTASLNIGSIALTGSNSGDFSSKNTCPNLLAANASCTINVTFSPTANGTRSANLTVTDNAADSPESVALTGSAFAPTVFFQDGFESGNFSLWNLQSGDSTGQRTIQTQVVNSGTSAAAFTNSTGQYAYIYTAQASPQPQTFTRFYLRLANTTTSTQVAIGRNANGGNSWEIDYDTNRHGLDIYFWDGSGGVYSLFSATNSVAANTWYCVEVGDTQTTTGQAQAWLNGVSLGTVNADLSNANPFARLMLLNTVTGTFYFDDVAISNFYNGPVNSKPAAILNPTSLVFGNQGVGTTSAAQTVTLSNQGAAPLTISSIAVSGTNSGDFAQTGNCPTGSNTLGVNTSCTINITFTPGATGARSAALVITDNDTTGTQTVPLSGSGAAAGVTVTPTSLTYSSQVVGTSSTAQTITVKSTGTAPLSISSITLSGTNPGDFAQTNNCPTGSNTLAINATCTINVTFSPAASGTRSAIIAISDNAPTHAQNVSLSGSATAANLTLTPSSLTYSNQVVGIKSTAQTITVKSIGTAPLKISGIVIGGTNAGDFAQTSNCPTGTNTLAINSTCTISVTFTPTARGTRAGTVTVNSNAPGTPPSVSLSGTGTGPVASLSPASLTFAALAIGSTSSSQSVTLSNTGNATLHITSIAVTGDFAKTTTCSSTLAANSSCTVSVTFKPTAAGTRTGTLTVSDDSTGGSSQSTSLTGTGVDFALSASPSSATVTAGGKATYTITVSALGGSFNSAVKLACSNLPSASSCTFTSTSLTPGTGSASTTLSISTSAGLFGLFGTPKGTYTITISGTSGSTIRTTPVTLQVK</sequence>
<organism evidence="11 12">
    <name type="scientific">Occallatibacter riparius</name>
    <dbReference type="NCBI Taxonomy" id="1002689"/>
    <lineage>
        <taxon>Bacteria</taxon>
        <taxon>Pseudomonadati</taxon>
        <taxon>Acidobacteriota</taxon>
        <taxon>Terriglobia</taxon>
        <taxon>Terriglobales</taxon>
        <taxon>Acidobacteriaceae</taxon>
        <taxon>Occallatibacter</taxon>
    </lineage>
</organism>
<dbReference type="InterPro" id="IPR046540">
    <property type="entry name" value="DMFA2_C"/>
</dbReference>
<evidence type="ECO:0000256" key="6">
    <source>
        <dbReference type="SAM" id="MobiDB-lite"/>
    </source>
</evidence>
<feature type="compositionally biased region" description="Polar residues" evidence="6">
    <location>
        <begin position="1226"/>
        <end position="1245"/>
    </location>
</feature>
<evidence type="ECO:0000259" key="9">
    <source>
        <dbReference type="Pfam" id="PF20254"/>
    </source>
</evidence>
<evidence type="ECO:0000256" key="2">
    <source>
        <dbReference type="ARBA" id="ARBA00004496"/>
    </source>
</evidence>
<dbReference type="PANTHER" id="PTHR23053">
    <property type="entry name" value="DLEC1 DELETED IN LUNG AND ESOPHAGEAL CANCER 1"/>
    <property type="match status" value="1"/>
</dbReference>
<dbReference type="NCBIfam" id="NF012200">
    <property type="entry name" value="choice_anch_D"/>
    <property type="match status" value="6"/>
</dbReference>
<dbReference type="Proteomes" id="UP001059380">
    <property type="component" value="Chromosome"/>
</dbReference>
<evidence type="ECO:0000256" key="1">
    <source>
        <dbReference type="ARBA" id="ARBA00004138"/>
    </source>
</evidence>
<feature type="domain" description="Abnormal spindle-like microcephaly-associated protein ASH" evidence="8">
    <location>
        <begin position="1251"/>
        <end position="1338"/>
    </location>
</feature>
<dbReference type="KEGG" id="orp:MOP44_07880"/>
<dbReference type="RefSeq" id="WP_260795462.1">
    <property type="nucleotide sequence ID" value="NZ_CP093313.1"/>
</dbReference>
<keyword evidence="3" id="KW-0963">Cytoplasm</keyword>
<evidence type="ECO:0000256" key="5">
    <source>
        <dbReference type="ARBA" id="ARBA00023273"/>
    </source>
</evidence>
<feature type="domain" description="HYDIN/VesB/CFA65-like Ig-like" evidence="10">
    <location>
        <begin position="513"/>
        <end position="610"/>
    </location>
</feature>
<dbReference type="Pfam" id="PF15780">
    <property type="entry name" value="ASH"/>
    <property type="match status" value="1"/>
</dbReference>
<keyword evidence="5" id="KW-0966">Cell projection</keyword>
<feature type="domain" description="HYDIN/VesB/CFA65-like Ig-like" evidence="10">
    <location>
        <begin position="927"/>
        <end position="1026"/>
    </location>
</feature>
<protein>
    <submittedName>
        <fullName evidence="11">Choice-of-anchor D domain-containing protein</fullName>
    </submittedName>
</protein>
<evidence type="ECO:0000256" key="4">
    <source>
        <dbReference type="ARBA" id="ARBA00023069"/>
    </source>
</evidence>